<keyword evidence="1" id="KW-0812">Transmembrane</keyword>
<dbReference type="EMBL" id="LAZR01010017">
    <property type="protein sequence ID" value="KKM69267.1"/>
    <property type="molecule type" value="Genomic_DNA"/>
</dbReference>
<feature type="non-terminal residue" evidence="2">
    <location>
        <position position="1"/>
    </location>
</feature>
<accession>A0A0F9MJ67</accession>
<feature type="transmembrane region" description="Helical" evidence="1">
    <location>
        <begin position="6"/>
        <end position="24"/>
    </location>
</feature>
<proteinExistence type="predicted"/>
<evidence type="ECO:0000313" key="2">
    <source>
        <dbReference type="EMBL" id="KKM69267.1"/>
    </source>
</evidence>
<organism evidence="2">
    <name type="scientific">marine sediment metagenome</name>
    <dbReference type="NCBI Taxonomy" id="412755"/>
    <lineage>
        <taxon>unclassified sequences</taxon>
        <taxon>metagenomes</taxon>
        <taxon>ecological metagenomes</taxon>
    </lineage>
</organism>
<evidence type="ECO:0000256" key="1">
    <source>
        <dbReference type="SAM" id="Phobius"/>
    </source>
</evidence>
<comment type="caution">
    <text evidence="2">The sequence shown here is derived from an EMBL/GenBank/DDBJ whole genome shotgun (WGS) entry which is preliminary data.</text>
</comment>
<gene>
    <name evidence="2" type="ORF">LCGC14_1452440</name>
</gene>
<keyword evidence="1" id="KW-1133">Transmembrane helix</keyword>
<name>A0A0F9MJ67_9ZZZZ</name>
<keyword evidence="1" id="KW-0472">Membrane</keyword>
<protein>
    <submittedName>
        <fullName evidence="2">Uncharacterized protein</fullName>
    </submittedName>
</protein>
<reference evidence="2" key="1">
    <citation type="journal article" date="2015" name="Nature">
        <title>Complex archaea that bridge the gap between prokaryotes and eukaryotes.</title>
        <authorList>
            <person name="Spang A."/>
            <person name="Saw J.H."/>
            <person name="Jorgensen S.L."/>
            <person name="Zaremba-Niedzwiedzka K."/>
            <person name="Martijn J."/>
            <person name="Lind A.E."/>
            <person name="van Eijk R."/>
            <person name="Schleper C."/>
            <person name="Guy L."/>
            <person name="Ettema T.J."/>
        </authorList>
    </citation>
    <scope>NUCLEOTIDE SEQUENCE</scope>
</reference>
<sequence length="62" mass="7291">GEGEPSIYILFIVILTGVGTRGFWSRANVKNRVKNTTRRLRITRLLRKTRKLRILRFCTSEK</sequence>
<dbReference type="AlphaFoldDB" id="A0A0F9MJ67"/>